<organism evidence="5 6">
    <name type="scientific">Tremella mesenterica</name>
    <name type="common">Jelly fungus</name>
    <dbReference type="NCBI Taxonomy" id="5217"/>
    <lineage>
        <taxon>Eukaryota</taxon>
        <taxon>Fungi</taxon>
        <taxon>Dikarya</taxon>
        <taxon>Basidiomycota</taxon>
        <taxon>Agaricomycotina</taxon>
        <taxon>Tremellomycetes</taxon>
        <taxon>Tremellales</taxon>
        <taxon>Tremellaceae</taxon>
        <taxon>Tremella</taxon>
    </lineage>
</organism>
<evidence type="ECO:0000256" key="4">
    <source>
        <dbReference type="SAM" id="MobiDB-lite"/>
    </source>
</evidence>
<keyword evidence="3" id="KW-0802">TPR repeat</keyword>
<dbReference type="PANTHER" id="PTHR23083:SF464">
    <property type="entry name" value="TETRATRICOPEPTIDE REPEAT DOMAIN 7, ISOFORM A"/>
    <property type="match status" value="1"/>
</dbReference>
<dbReference type="InParanoid" id="A0A4Q1BHR6"/>
<gene>
    <name evidence="5" type="ORF">M231_05530</name>
</gene>
<evidence type="ECO:0000256" key="2">
    <source>
        <dbReference type="ARBA" id="ARBA00038251"/>
    </source>
</evidence>
<evidence type="ECO:0000256" key="1">
    <source>
        <dbReference type="ARBA" id="ARBA00002550"/>
    </source>
</evidence>
<dbReference type="InterPro" id="IPR011990">
    <property type="entry name" value="TPR-like_helical_dom_sf"/>
</dbReference>
<sequence length="1213" mass="132808">MSVLSSTSPKAAHYNQALTNALLSGAWSDTKPGSTPNGTELTWVELVRKWGKHTGGNTTLVNHLRDISLLYLSSASHSSSSGHVTTNSSLPPAQSLSVPDTNGSPQSSADAASNRTAASHSSSFIHVPLPGRRPKTSLDGTVSQIIPSTSGSTIRPQTATRAAYLSTRDLDGDDDDATEAWAEGSKWWRGVALEEVDDARDGMKSVEGLLASGTLKPGETQSARLTHLYYLHALGLHTEVIRLGRQMDWENPQRGSVEGDASVLERLRARTLFGMSAELIPEPDYDLALESYLSVVPLLKLFKQYNPPFPTYLSTPKTQNTALPFDRYREVFRFISTALIRAAIITSRANRPIINVLRIVRTYHALSLSWPPAFRPVQRQRMLLLYLRALHAGYPPSGVPCDHPYLLTEGASPLPARMVWRKEVIEAMRTGRQLLATTTTFPRAGSVNAPVTAFTDLCVALYDTCPLLVKEVLGVLWWSMTYTFQSQSVLRHLTRLLAASGDAADARRTFELYVGLVLKSRQTAQPEVSLQLKRRPTEDMPASPSDIALQAGQAAERDGPMSEERKKQTAEAESDGDEDFVEALLVGARVLLKDLGDAEEAWRYLNLAGDVVIDGDKQGQGCRSNLKAEVEECKGIVRMAMAMQGADPTTRPTYQAQAINHLTAATSLNPKSASAFYHLAYCQAEARSINSATESVGQALELDPQNLQAWHLLALLLTASADWSGAMKACEAGVTVWEDDEASSDQDDLLDPTGPPGNPDDGDPMIESKDFAITPAVPSPLTSSSAILLSTSGTLRPPDRRFKPPVPRWKKLDNVIRLRMTLNIIVEKMQGPEVAMLKHQELFAFFSLRSGRHRQNFGYQRNGFQNVNSATSVRDLGGSYVSIKFPTQPSTLVSSPTSARYPVIEGPGVAVIPPSPADEDQGRLSNEVGEAPALMVSSAHTSPGDSTTNSENDADEGGTLRIGEKKSGRKSFTGSRRLLPKHLHVPNTNRNSSIRRVHTVPDDTDIQRSRISSVSSIALSLAPTAVHSHYRNRPSPSRPSPPPLPSSNPAQSDNLTPLESRVLSNLWLMSASTFRRWGKSEQALVSIQEAESLDPENPDVWVQLGTHHVVLNNFEAALPAYTKSILLRPDHPAGIVVLAKLYLSTGQVDLAHTLLNQLTQDTGWDVPEAWYYLGKVCEAQGRMERSKECLIYALGLEESRPCRRWRDSVDRWL</sequence>
<dbReference type="Proteomes" id="UP000289152">
    <property type="component" value="Unassembled WGS sequence"/>
</dbReference>
<comment type="caution">
    <text evidence="5">The sequence shown here is derived from an EMBL/GenBank/DDBJ whole genome shotgun (WGS) entry which is preliminary data.</text>
</comment>
<feature type="repeat" description="TPR" evidence="3">
    <location>
        <begin position="673"/>
        <end position="706"/>
    </location>
</feature>
<comment type="similarity">
    <text evidence="2">Belongs to the YPP1 family.</text>
</comment>
<feature type="region of interest" description="Disordered" evidence="4">
    <location>
        <begin position="738"/>
        <end position="768"/>
    </location>
</feature>
<feature type="compositionally biased region" description="Basic and acidic residues" evidence="4">
    <location>
        <begin position="555"/>
        <end position="570"/>
    </location>
</feature>
<dbReference type="SUPFAM" id="SSF48452">
    <property type="entry name" value="TPR-like"/>
    <property type="match status" value="1"/>
</dbReference>
<dbReference type="Gene3D" id="1.25.40.10">
    <property type="entry name" value="Tetratricopeptide repeat domain"/>
    <property type="match status" value="2"/>
</dbReference>
<feature type="compositionally biased region" description="Polar residues" evidence="4">
    <location>
        <begin position="938"/>
        <end position="951"/>
    </location>
</feature>
<dbReference type="EMBL" id="SDIL01000075">
    <property type="protein sequence ID" value="RXK37161.1"/>
    <property type="molecule type" value="Genomic_DNA"/>
</dbReference>
<protein>
    <recommendedName>
        <fullName evidence="7">TPR-like protein</fullName>
    </recommendedName>
</protein>
<feature type="region of interest" description="Disordered" evidence="4">
    <location>
        <begin position="1025"/>
        <end position="1055"/>
    </location>
</feature>
<dbReference type="VEuPathDB" id="FungiDB:TREMEDRAFT_44986"/>
<feature type="repeat" description="TPR" evidence="3">
    <location>
        <begin position="1064"/>
        <end position="1097"/>
    </location>
</feature>
<feature type="compositionally biased region" description="Pro residues" evidence="4">
    <location>
        <begin position="1036"/>
        <end position="1046"/>
    </location>
</feature>
<accession>A0A4Q1BHR6</accession>
<evidence type="ECO:0000313" key="5">
    <source>
        <dbReference type="EMBL" id="RXK37161.1"/>
    </source>
</evidence>
<feature type="repeat" description="TPR" evidence="3">
    <location>
        <begin position="1098"/>
        <end position="1131"/>
    </location>
</feature>
<comment type="function">
    <text evidence="1">Involved in endocytosis.</text>
</comment>
<reference evidence="5 6" key="1">
    <citation type="submission" date="2016-06" db="EMBL/GenBank/DDBJ databases">
        <title>Evolution of pathogenesis and genome organization in the Tremellales.</title>
        <authorList>
            <person name="Cuomo C."/>
            <person name="Litvintseva A."/>
            <person name="Heitman J."/>
            <person name="Chen Y."/>
            <person name="Sun S."/>
            <person name="Springer D."/>
            <person name="Dromer F."/>
            <person name="Young S."/>
            <person name="Zeng Q."/>
            <person name="Chapman S."/>
            <person name="Gujja S."/>
            <person name="Saif S."/>
            <person name="Birren B."/>
        </authorList>
    </citation>
    <scope>NUCLEOTIDE SEQUENCE [LARGE SCALE GENOMIC DNA]</scope>
    <source>
        <strain evidence="5 6">ATCC 28783</strain>
    </source>
</reference>
<dbReference type="PROSITE" id="PS50005">
    <property type="entry name" value="TPR"/>
    <property type="match status" value="3"/>
</dbReference>
<dbReference type="AlphaFoldDB" id="A0A4Q1BHR6"/>
<dbReference type="OrthoDB" id="29013at2759"/>
<evidence type="ECO:0008006" key="7">
    <source>
        <dbReference type="Google" id="ProtNLM"/>
    </source>
</evidence>
<proteinExistence type="inferred from homology"/>
<dbReference type="STRING" id="5217.A0A4Q1BHR6"/>
<keyword evidence="6" id="KW-1185">Reference proteome</keyword>
<feature type="compositionally biased region" description="Polar residues" evidence="4">
    <location>
        <begin position="138"/>
        <end position="158"/>
    </location>
</feature>
<dbReference type="Pfam" id="PF14559">
    <property type="entry name" value="TPR_19"/>
    <property type="match status" value="1"/>
</dbReference>
<dbReference type="SMART" id="SM00028">
    <property type="entry name" value="TPR"/>
    <property type="match status" value="5"/>
</dbReference>
<feature type="compositionally biased region" description="Low complexity" evidence="4">
    <location>
        <begin position="80"/>
        <end position="90"/>
    </location>
</feature>
<feature type="region of interest" description="Disordered" evidence="4">
    <location>
        <begin position="80"/>
        <end position="158"/>
    </location>
</feature>
<feature type="region of interest" description="Disordered" evidence="4">
    <location>
        <begin position="550"/>
        <end position="575"/>
    </location>
</feature>
<name>A0A4Q1BHR6_TREME</name>
<feature type="compositionally biased region" description="Acidic residues" evidence="4">
    <location>
        <begin position="738"/>
        <end position="750"/>
    </location>
</feature>
<dbReference type="InterPro" id="IPR051722">
    <property type="entry name" value="Endocytosis_PI4K-reg_protein"/>
</dbReference>
<feature type="region of interest" description="Disordered" evidence="4">
    <location>
        <begin position="937"/>
        <end position="1001"/>
    </location>
</feature>
<dbReference type="PANTHER" id="PTHR23083">
    <property type="entry name" value="TETRATRICOPEPTIDE REPEAT PROTEIN, TPR"/>
    <property type="match status" value="1"/>
</dbReference>
<dbReference type="InterPro" id="IPR019734">
    <property type="entry name" value="TPR_rpt"/>
</dbReference>
<evidence type="ECO:0000256" key="3">
    <source>
        <dbReference type="PROSITE-ProRule" id="PRU00339"/>
    </source>
</evidence>
<feature type="compositionally biased region" description="Polar residues" evidence="4">
    <location>
        <begin position="91"/>
        <end position="124"/>
    </location>
</feature>
<evidence type="ECO:0000313" key="6">
    <source>
        <dbReference type="Proteomes" id="UP000289152"/>
    </source>
</evidence>